<dbReference type="RefSeq" id="WP_153871895.1">
    <property type="nucleotide sequence ID" value="NZ_JAEKCT010000005.1"/>
</dbReference>
<reference evidence="3 4" key="1">
    <citation type="submission" date="2019-08" db="EMBL/GenBank/DDBJ databases">
        <title>Pseudomonas haemolytica sp. nov. isolated from raw milk and skim milk concentrate.</title>
        <authorList>
            <person name="Hofmann K."/>
            <person name="Huptas C."/>
            <person name="Doll E."/>
            <person name="Scherer S."/>
            <person name="Wenning M."/>
        </authorList>
    </citation>
    <scope>NUCLEOTIDE SEQUENCE [LARGE SCALE GENOMIC DNA]</scope>
    <source>
        <strain evidence="3 4">DSM 108987</strain>
    </source>
</reference>
<dbReference type="InterPro" id="IPR032710">
    <property type="entry name" value="NTF2-like_dom_sf"/>
</dbReference>
<feature type="compositionally biased region" description="Basic and acidic residues" evidence="1">
    <location>
        <begin position="1"/>
        <end position="18"/>
    </location>
</feature>
<comment type="caution">
    <text evidence="3">The sequence shown here is derived from an EMBL/GenBank/DDBJ whole genome shotgun (WGS) entry which is preliminary data.</text>
</comment>
<dbReference type="Proteomes" id="UP000408764">
    <property type="component" value="Unassembled WGS sequence"/>
</dbReference>
<keyword evidence="5" id="KW-1185">Reference proteome</keyword>
<protein>
    <submittedName>
        <fullName evidence="3">Nuclear transport factor 2 family protein</fullName>
    </submittedName>
</protein>
<dbReference type="EMBL" id="JAENSR010000001">
    <property type="protein sequence ID" value="MBK3457712.1"/>
    <property type="molecule type" value="Genomic_DNA"/>
</dbReference>
<feature type="region of interest" description="Disordered" evidence="1">
    <location>
        <begin position="1"/>
        <end position="20"/>
    </location>
</feature>
<evidence type="ECO:0000313" key="3">
    <source>
        <dbReference type="EMBL" id="MRJ38912.1"/>
    </source>
</evidence>
<evidence type="ECO:0000313" key="2">
    <source>
        <dbReference type="EMBL" id="MBK3457712.1"/>
    </source>
</evidence>
<evidence type="ECO:0000256" key="1">
    <source>
        <dbReference type="SAM" id="MobiDB-lite"/>
    </source>
</evidence>
<evidence type="ECO:0000313" key="4">
    <source>
        <dbReference type="Proteomes" id="UP000408764"/>
    </source>
</evidence>
<dbReference type="Gene3D" id="3.10.450.50">
    <property type="match status" value="1"/>
</dbReference>
<accession>A0A5P1DEW6</accession>
<sequence>MSPRKELPTHTAEQREPEGSNAGVLTAFMQALLSGENYQKYLDDNVHYVSLNKHNEELRKIMPWAGEHHGVAEYVRMQDVIGGYCDFGEFSVDKVFGVGEDVAAFGWFTYSGKKIGSLIQTPFSIHAKVRNSKIVYFQFFEDTYATASAYRRSGKWNVENGQGASVVGI</sequence>
<proteinExistence type="predicted"/>
<dbReference type="EMBL" id="VOIW01000005">
    <property type="protein sequence ID" value="MRJ38912.1"/>
    <property type="molecule type" value="Genomic_DNA"/>
</dbReference>
<name>A0A5P1DEW6_9PSED</name>
<dbReference type="OrthoDB" id="1434723at2"/>
<dbReference type="AlphaFoldDB" id="A0A5P1DEW6"/>
<reference evidence="2 5" key="2">
    <citation type="submission" date="2021-01" db="EMBL/GenBank/DDBJ databases">
        <title>Antibiotic resistance and phylogeny of Pseudomonas spp. isolated over three decades from chicken meat in the Norwegian food chain.</title>
        <authorList>
            <person name="Moen B."/>
        </authorList>
    </citation>
    <scope>NUCLEOTIDE SEQUENCE [LARGE SCALE GENOMIC DNA]</scope>
    <source>
        <strain evidence="2 5">MF6766</strain>
    </source>
</reference>
<organism evidence="3 4">
    <name type="scientific">Pseudomonas haemolytica</name>
    <dbReference type="NCBI Taxonomy" id="2600065"/>
    <lineage>
        <taxon>Bacteria</taxon>
        <taxon>Pseudomonadati</taxon>
        <taxon>Pseudomonadota</taxon>
        <taxon>Gammaproteobacteria</taxon>
        <taxon>Pseudomonadales</taxon>
        <taxon>Pseudomonadaceae</taxon>
        <taxon>Pseudomonas</taxon>
    </lineage>
</organism>
<dbReference type="Proteomes" id="UP000620382">
    <property type="component" value="Unassembled WGS sequence"/>
</dbReference>
<evidence type="ECO:0000313" key="5">
    <source>
        <dbReference type="Proteomes" id="UP000620382"/>
    </source>
</evidence>
<dbReference type="SUPFAM" id="SSF54427">
    <property type="entry name" value="NTF2-like"/>
    <property type="match status" value="1"/>
</dbReference>
<gene>
    <name evidence="3" type="ORF">FRT59_18330</name>
    <name evidence="2" type="ORF">JJD71_01365</name>
</gene>